<evidence type="ECO:0000313" key="1">
    <source>
        <dbReference type="EMBL" id="TWF54210.1"/>
    </source>
</evidence>
<sequence length="86" mass="9691">MHQQQIMSSDVALTPDDLELLEKFLEAWCVENSVDMADNSAADIAAALIDWYQHALNDRNLMKGEPPELPREAPEIDILLRQLSDA</sequence>
<comment type="caution">
    <text evidence="1">The sequence shown here is derived from an EMBL/GenBank/DDBJ whole genome shotgun (WGS) entry which is preliminary data.</text>
</comment>
<keyword evidence="2" id="KW-1185">Reference proteome</keyword>
<accession>A0A561QV07</accession>
<name>A0A561QV07_9HYPH</name>
<gene>
    <name evidence="1" type="ORF">FHW37_10373</name>
</gene>
<dbReference type="Proteomes" id="UP000320653">
    <property type="component" value="Unassembled WGS sequence"/>
</dbReference>
<dbReference type="AlphaFoldDB" id="A0A561QV07"/>
<protein>
    <submittedName>
        <fullName evidence="1">Uncharacterized protein</fullName>
    </submittedName>
</protein>
<reference evidence="1 2" key="1">
    <citation type="submission" date="2019-06" db="EMBL/GenBank/DDBJ databases">
        <title>Sorghum-associated microbial communities from plants grown in Nebraska, USA.</title>
        <authorList>
            <person name="Schachtman D."/>
        </authorList>
    </citation>
    <scope>NUCLEOTIDE SEQUENCE [LARGE SCALE GENOMIC DNA]</scope>
    <source>
        <strain evidence="1 2">1225</strain>
    </source>
</reference>
<evidence type="ECO:0000313" key="2">
    <source>
        <dbReference type="Proteomes" id="UP000320653"/>
    </source>
</evidence>
<proteinExistence type="predicted"/>
<dbReference type="EMBL" id="VIWP01000003">
    <property type="protein sequence ID" value="TWF54210.1"/>
    <property type="molecule type" value="Genomic_DNA"/>
</dbReference>
<organism evidence="1 2">
    <name type="scientific">Neorhizobium alkalisoli</name>
    <dbReference type="NCBI Taxonomy" id="528178"/>
    <lineage>
        <taxon>Bacteria</taxon>
        <taxon>Pseudomonadati</taxon>
        <taxon>Pseudomonadota</taxon>
        <taxon>Alphaproteobacteria</taxon>
        <taxon>Hyphomicrobiales</taxon>
        <taxon>Rhizobiaceae</taxon>
        <taxon>Rhizobium/Agrobacterium group</taxon>
        <taxon>Neorhizobium</taxon>
    </lineage>
</organism>